<evidence type="ECO:0000256" key="8">
    <source>
        <dbReference type="ARBA" id="ARBA00022833"/>
    </source>
</evidence>
<evidence type="ECO:0000259" key="10">
    <source>
        <dbReference type="PROSITE" id="PS50280"/>
    </source>
</evidence>
<dbReference type="Pfam" id="PF13771">
    <property type="entry name" value="zf-HC5HC2H"/>
    <property type="match status" value="1"/>
</dbReference>
<feature type="compositionally biased region" description="Low complexity" evidence="9">
    <location>
        <begin position="40"/>
        <end position="52"/>
    </location>
</feature>
<comment type="subcellular location">
    <subcellularLocation>
        <location evidence="1">Chromosome</location>
    </subcellularLocation>
</comment>
<dbReference type="EMBL" id="JABFUD020000016">
    <property type="protein sequence ID" value="KAI5068874.1"/>
    <property type="molecule type" value="Genomic_DNA"/>
</dbReference>
<dbReference type="PANTHER" id="PTHR46223:SF3">
    <property type="entry name" value="HISTONE-LYSINE N-METHYLTRANSFERASE SET-23"/>
    <property type="match status" value="1"/>
</dbReference>
<reference evidence="13" key="1">
    <citation type="submission" date="2021-01" db="EMBL/GenBank/DDBJ databases">
        <title>Adiantum capillus-veneris genome.</title>
        <authorList>
            <person name="Fang Y."/>
            <person name="Liao Q."/>
        </authorList>
    </citation>
    <scope>NUCLEOTIDE SEQUENCE</scope>
    <source>
        <strain evidence="13">H3</strain>
        <tissue evidence="13">Leaf</tissue>
    </source>
</reference>
<dbReference type="Gene3D" id="3.30.40.10">
    <property type="entry name" value="Zinc/RING finger domain, C3HC4 (zinc finger)"/>
    <property type="match status" value="1"/>
</dbReference>
<keyword evidence="6" id="KW-0479">Metal-binding</keyword>
<feature type="compositionally biased region" description="Basic and acidic residues" evidence="9">
    <location>
        <begin position="1"/>
        <end position="10"/>
    </location>
</feature>
<dbReference type="AlphaFoldDB" id="A0A9D4ZBE7"/>
<dbReference type="GO" id="GO:0008270">
    <property type="term" value="F:zinc ion binding"/>
    <property type="evidence" value="ECO:0007669"/>
    <property type="project" value="UniProtKB-KW"/>
</dbReference>
<dbReference type="InterPro" id="IPR050973">
    <property type="entry name" value="H3K9_Histone-Lys_N-MTase"/>
</dbReference>
<evidence type="ECO:0000256" key="3">
    <source>
        <dbReference type="ARBA" id="ARBA00022603"/>
    </source>
</evidence>
<feature type="domain" description="Post-SET" evidence="11">
    <location>
        <begin position="1160"/>
        <end position="1176"/>
    </location>
</feature>
<evidence type="ECO:0000256" key="2">
    <source>
        <dbReference type="ARBA" id="ARBA00022454"/>
    </source>
</evidence>
<keyword evidence="5" id="KW-0949">S-adenosyl-L-methionine</keyword>
<evidence type="ECO:0000256" key="6">
    <source>
        <dbReference type="ARBA" id="ARBA00022723"/>
    </source>
</evidence>
<dbReference type="PROSITE" id="PS50868">
    <property type="entry name" value="POST_SET"/>
    <property type="match status" value="1"/>
</dbReference>
<dbReference type="CDD" id="cd15571">
    <property type="entry name" value="ePHD"/>
    <property type="match status" value="1"/>
</dbReference>
<gene>
    <name evidence="13" type="ORF">GOP47_0017219</name>
</gene>
<evidence type="ECO:0000256" key="4">
    <source>
        <dbReference type="ARBA" id="ARBA00022679"/>
    </source>
</evidence>
<dbReference type="OrthoDB" id="308383at2759"/>
<evidence type="ECO:0000313" key="14">
    <source>
        <dbReference type="Proteomes" id="UP000886520"/>
    </source>
</evidence>
<evidence type="ECO:0000259" key="12">
    <source>
        <dbReference type="PROSITE" id="PS51805"/>
    </source>
</evidence>
<dbReference type="GO" id="GO:0008168">
    <property type="term" value="F:methyltransferase activity"/>
    <property type="evidence" value="ECO:0007669"/>
    <property type="project" value="UniProtKB-KW"/>
</dbReference>
<evidence type="ECO:0000256" key="9">
    <source>
        <dbReference type="SAM" id="MobiDB-lite"/>
    </source>
</evidence>
<protein>
    <recommendedName>
        <fullName evidence="15">Histone-lysine N-methyltransferase</fullName>
    </recommendedName>
</protein>
<proteinExistence type="predicted"/>
<feature type="compositionally biased region" description="Low complexity" evidence="9">
    <location>
        <begin position="11"/>
        <end position="29"/>
    </location>
</feature>
<feature type="domain" description="PHD-type" evidence="12">
    <location>
        <begin position="594"/>
        <end position="716"/>
    </location>
</feature>
<keyword evidence="3" id="KW-0489">Methyltransferase</keyword>
<dbReference type="PANTHER" id="PTHR46223">
    <property type="entry name" value="HISTONE-LYSINE N-METHYLTRANSFERASE SUV39H"/>
    <property type="match status" value="1"/>
</dbReference>
<feature type="region of interest" description="Disordered" evidence="9">
    <location>
        <begin position="1"/>
        <end position="57"/>
    </location>
</feature>
<evidence type="ECO:0000256" key="5">
    <source>
        <dbReference type="ARBA" id="ARBA00022691"/>
    </source>
</evidence>
<dbReference type="InterPro" id="IPR046341">
    <property type="entry name" value="SET_dom_sf"/>
</dbReference>
<dbReference type="PROSITE" id="PS51805">
    <property type="entry name" value="EPHD"/>
    <property type="match status" value="1"/>
</dbReference>
<evidence type="ECO:0000313" key="13">
    <source>
        <dbReference type="EMBL" id="KAI5068874.1"/>
    </source>
</evidence>
<dbReference type="Proteomes" id="UP000886520">
    <property type="component" value="Chromosome 16"/>
</dbReference>
<organism evidence="13 14">
    <name type="scientific">Adiantum capillus-veneris</name>
    <name type="common">Maidenhair fern</name>
    <dbReference type="NCBI Taxonomy" id="13818"/>
    <lineage>
        <taxon>Eukaryota</taxon>
        <taxon>Viridiplantae</taxon>
        <taxon>Streptophyta</taxon>
        <taxon>Embryophyta</taxon>
        <taxon>Tracheophyta</taxon>
        <taxon>Polypodiopsida</taxon>
        <taxon>Polypodiidae</taxon>
        <taxon>Polypodiales</taxon>
        <taxon>Pteridineae</taxon>
        <taxon>Pteridaceae</taxon>
        <taxon>Vittarioideae</taxon>
        <taxon>Adiantum</taxon>
    </lineage>
</organism>
<dbReference type="GO" id="GO:0032259">
    <property type="term" value="P:methylation"/>
    <property type="evidence" value="ECO:0007669"/>
    <property type="project" value="UniProtKB-KW"/>
</dbReference>
<dbReference type="PROSITE" id="PS50280">
    <property type="entry name" value="SET"/>
    <property type="match status" value="1"/>
</dbReference>
<dbReference type="SUPFAM" id="SSF82199">
    <property type="entry name" value="SET domain"/>
    <property type="match status" value="1"/>
</dbReference>
<keyword evidence="7" id="KW-0863">Zinc-finger</keyword>
<keyword evidence="4" id="KW-0808">Transferase</keyword>
<dbReference type="InterPro" id="IPR013083">
    <property type="entry name" value="Znf_RING/FYVE/PHD"/>
</dbReference>
<keyword evidence="8" id="KW-0862">Zinc</keyword>
<feature type="compositionally biased region" description="Gly residues" evidence="9">
    <location>
        <begin position="30"/>
        <end position="39"/>
    </location>
</feature>
<dbReference type="Gene3D" id="2.170.270.10">
    <property type="entry name" value="SET domain"/>
    <property type="match status" value="1"/>
</dbReference>
<dbReference type="Pfam" id="PF00856">
    <property type="entry name" value="SET"/>
    <property type="match status" value="1"/>
</dbReference>
<keyword evidence="14" id="KW-1185">Reference proteome</keyword>
<accession>A0A9D4ZBE7</accession>
<sequence length="1181" mass="130438">MKRSDSHTCRSSESCKNSNSSNGHNKSGSSRGGLQGGNNGCSNSSESSCGQGIHPRKRLKGHMDLHGSVFPSRNMPLTKCCNHSGLHQSGTRDTCCHIVKGSAHPLKSMHASKQPFNCGVNRVGNRECSLKQQGCQHCPSKLASCLCTRCLPCTCCNSICYSSAFDQETVQLTRGYCNQRNSLCSLQRQDNFRNCHHCHDHEGPFCQQHLIPAVMDHRTDCCKEIPSSCSCMNARLQNNLVSMGVHGLFKGDCWNQNIPNRTALAAELLKVKDKCWLTLNLARPPKPVIADFKIDDICLSLPGNTLSGNPPCTQEFDLNILAEDDPKSSIDMCAPATPLSHIPELQTRESPQTKVDVKGNTKVENFGCGSHHIQGDIIILDNSDDECLQDDIQRQDAPGNDMNDLKQETSLSLSLDKEVAEGVEVGHRDHVLVAMESSQDDNQNVKRIGTQSENSKTVSAAENSNCGRTKCKEGTDISTGMTAAAGCSPTIASDACVEAVNPNATGGLPRGFRPRKKCVLNKKSLPLLELDAIDDKCYPSNPSLNASVTVQKAALSKLVEAKPRMWESGIACDLCRKGPSLFLGEWYAWCCGLRVNSCGCSLGVKMKLTLAMTSKKSNKPKKTDGILWSGKVHKMCALWSSEVYEDGDKLQGLSDAVRRGKLLVCAACKEYGATLGCRVKTCRRSFHYPCADELASKFCCRMWDGIQHPVACRGHRHVLETCTNAKEKPPNLRTYRLKGFVSRKNQSSASVESLKADQSPSLWSPTFKEHLNGTLDSPQSKLLEPSAKEKHVDLSHAVIDISTDSEGEDKKRVKIPGVHCTGCVSSSSAVVEPTNWKDIVSKEHELNKPELGQSRYVSRLKDTSAPLYYMGSKLLCEDISCGHEAVLIPCTNDVDSDPAPIVNYIIENRYFGRAKTILDSLLFDNNIHAAPACNGCNINDIDDPNLEPSVHANLNDCQRENDTRFDWQGQSMLGRLPYDRFGRLQFGQETKDIMECNKRCPCGVDCLNKELQKGIRVPLEVFKTKERGWGVRTMEQICRGKFVVEYIGEVLTHDEAHERGVKYDLANFSCLFSADHPDVSAEDLLVIDGFRMSNVARFINHSCDGNLGVYRVYTETTDLRFCRIGLYALRDIEIGEELSYDYSYVTSKDTDKGDFSTDPTSIRCMCGASNCRKWLWTGTSR</sequence>
<feature type="domain" description="SET" evidence="10">
    <location>
        <begin position="1017"/>
        <end position="1143"/>
    </location>
</feature>
<evidence type="ECO:0000256" key="1">
    <source>
        <dbReference type="ARBA" id="ARBA00004286"/>
    </source>
</evidence>
<dbReference type="GO" id="GO:0005694">
    <property type="term" value="C:chromosome"/>
    <property type="evidence" value="ECO:0007669"/>
    <property type="project" value="UniProtKB-SubCell"/>
</dbReference>
<evidence type="ECO:0000259" key="11">
    <source>
        <dbReference type="PROSITE" id="PS50868"/>
    </source>
</evidence>
<evidence type="ECO:0008006" key="15">
    <source>
        <dbReference type="Google" id="ProtNLM"/>
    </source>
</evidence>
<keyword evidence="2" id="KW-0158">Chromosome</keyword>
<dbReference type="SMART" id="SM00317">
    <property type="entry name" value="SET"/>
    <property type="match status" value="1"/>
</dbReference>
<dbReference type="InterPro" id="IPR003616">
    <property type="entry name" value="Post-SET_dom"/>
</dbReference>
<dbReference type="InterPro" id="IPR001214">
    <property type="entry name" value="SET_dom"/>
</dbReference>
<name>A0A9D4ZBE7_ADICA</name>
<dbReference type="InterPro" id="IPR034732">
    <property type="entry name" value="EPHD"/>
</dbReference>
<evidence type="ECO:0000256" key="7">
    <source>
        <dbReference type="ARBA" id="ARBA00022771"/>
    </source>
</evidence>
<comment type="caution">
    <text evidence="13">The sequence shown here is derived from an EMBL/GenBank/DDBJ whole genome shotgun (WGS) entry which is preliminary data.</text>
</comment>